<dbReference type="RefSeq" id="WP_310138676.1">
    <property type="nucleotide sequence ID" value="NZ_JAVDTR010000004.1"/>
</dbReference>
<feature type="signal peptide" evidence="1">
    <location>
        <begin position="1"/>
        <end position="19"/>
    </location>
</feature>
<name>A0AAP5H082_PAEAM</name>
<evidence type="ECO:0000313" key="3">
    <source>
        <dbReference type="Proteomes" id="UP001254832"/>
    </source>
</evidence>
<dbReference type="AlphaFoldDB" id="A0AAP5H082"/>
<protein>
    <recommendedName>
        <fullName evidence="4">Lipoprotein</fullName>
    </recommendedName>
</protein>
<keyword evidence="1" id="KW-0732">Signal</keyword>
<dbReference type="Proteomes" id="UP001254832">
    <property type="component" value="Unassembled WGS sequence"/>
</dbReference>
<reference evidence="2" key="1">
    <citation type="submission" date="2023-07" db="EMBL/GenBank/DDBJ databases">
        <title>Sorghum-associated microbial communities from plants grown in Nebraska, USA.</title>
        <authorList>
            <person name="Schachtman D."/>
        </authorList>
    </citation>
    <scope>NUCLEOTIDE SEQUENCE</scope>
    <source>
        <strain evidence="2">BE80</strain>
    </source>
</reference>
<dbReference type="EMBL" id="JAVDTR010000004">
    <property type="protein sequence ID" value="MDR6723492.1"/>
    <property type="molecule type" value="Genomic_DNA"/>
</dbReference>
<sequence>MKKLCLLVLLLLSGLAVTACNEPQVEKLTTKTLQQFYPGDMANVDSIEITDGSSGVRKVFSNKKQIQEWINQVKDMTFVPDSNQEDRSGFLYAVSLLENNQIKLGFTPNSQGGHYYIHNEELTTQIQRLLENGNLTKNDQ</sequence>
<feature type="chain" id="PRO_5043011975" description="Lipoprotein" evidence="1">
    <location>
        <begin position="20"/>
        <end position="140"/>
    </location>
</feature>
<proteinExistence type="predicted"/>
<gene>
    <name evidence="2" type="ORF">J2W91_001944</name>
</gene>
<organism evidence="2 3">
    <name type="scientific">Paenibacillus amylolyticus</name>
    <dbReference type="NCBI Taxonomy" id="1451"/>
    <lineage>
        <taxon>Bacteria</taxon>
        <taxon>Bacillati</taxon>
        <taxon>Bacillota</taxon>
        <taxon>Bacilli</taxon>
        <taxon>Bacillales</taxon>
        <taxon>Paenibacillaceae</taxon>
        <taxon>Paenibacillus</taxon>
    </lineage>
</organism>
<dbReference type="PROSITE" id="PS51257">
    <property type="entry name" value="PROKAR_LIPOPROTEIN"/>
    <property type="match status" value="1"/>
</dbReference>
<comment type="caution">
    <text evidence="2">The sequence shown here is derived from an EMBL/GenBank/DDBJ whole genome shotgun (WGS) entry which is preliminary data.</text>
</comment>
<evidence type="ECO:0000256" key="1">
    <source>
        <dbReference type="SAM" id="SignalP"/>
    </source>
</evidence>
<evidence type="ECO:0000313" key="2">
    <source>
        <dbReference type="EMBL" id="MDR6723492.1"/>
    </source>
</evidence>
<accession>A0AAP5H082</accession>
<evidence type="ECO:0008006" key="4">
    <source>
        <dbReference type="Google" id="ProtNLM"/>
    </source>
</evidence>